<dbReference type="AlphaFoldDB" id="A0A1D8D246"/>
<sequence>MIFCFAFEFKHSGVQSFRATGPALDERKIVQFGHGAGWWGQVTFRFFVRNVNFGTVQYVAKNRPCIAEAPFSQEPLHFFQTLWVINFISVHSKYPGVCSCIRCDCIMRFPWMRYSGKAYFWVIRCKGADDFIGIIARFVVGYDDFITEVEYIAERLFDITVFIFGSS</sequence>
<keyword evidence="2" id="KW-1185">Reference proteome</keyword>
<reference evidence="1" key="1">
    <citation type="submission" date="2016-09" db="EMBL/GenBank/DDBJ databases">
        <title>Genome sequence of Chlorobaculum limnaeum.</title>
        <authorList>
            <person name="Liu Z."/>
            <person name="Tank M."/>
            <person name="Bryant D.A."/>
        </authorList>
    </citation>
    <scope>NUCLEOTIDE SEQUENCE [LARGE SCALE GENOMIC DNA]</scope>
    <source>
        <strain evidence="1">DSM 1677</strain>
    </source>
</reference>
<protein>
    <submittedName>
        <fullName evidence="1">Uncharacterized protein</fullName>
    </submittedName>
</protein>
<accession>A0A1D8D246</accession>
<evidence type="ECO:0000313" key="1">
    <source>
        <dbReference type="EMBL" id="AOS82837.1"/>
    </source>
</evidence>
<dbReference type="KEGG" id="clz:BIU88_00920"/>
<dbReference type="Proteomes" id="UP000095185">
    <property type="component" value="Chromosome"/>
</dbReference>
<proteinExistence type="predicted"/>
<dbReference type="EMBL" id="CP017305">
    <property type="protein sequence ID" value="AOS82837.1"/>
    <property type="molecule type" value="Genomic_DNA"/>
</dbReference>
<gene>
    <name evidence="1" type="ORF">BIU88_00920</name>
</gene>
<organism evidence="1 2">
    <name type="scientific">Chlorobaculum limnaeum</name>
    <dbReference type="NCBI Taxonomy" id="274537"/>
    <lineage>
        <taxon>Bacteria</taxon>
        <taxon>Pseudomonadati</taxon>
        <taxon>Chlorobiota</taxon>
        <taxon>Chlorobiia</taxon>
        <taxon>Chlorobiales</taxon>
        <taxon>Chlorobiaceae</taxon>
        <taxon>Chlorobaculum</taxon>
    </lineage>
</organism>
<evidence type="ECO:0000313" key="2">
    <source>
        <dbReference type="Proteomes" id="UP000095185"/>
    </source>
</evidence>
<name>A0A1D8D246_CHLLM</name>